<dbReference type="InterPro" id="IPR047664">
    <property type="entry name" value="SWEET"/>
</dbReference>
<protein>
    <recommendedName>
        <fullName evidence="13">Sugar transporter SWEET1</fullName>
    </recommendedName>
</protein>
<dbReference type="EMBL" id="CAIX01000261">
    <property type="protein sequence ID" value="CCI10456.1"/>
    <property type="molecule type" value="Genomic_DNA"/>
</dbReference>
<evidence type="ECO:0000256" key="2">
    <source>
        <dbReference type="ARBA" id="ARBA00007809"/>
    </source>
</evidence>
<keyword evidence="3" id="KW-0813">Transport</keyword>
<organism evidence="11 12">
    <name type="scientific">Albugo candida</name>
    <dbReference type="NCBI Taxonomy" id="65357"/>
    <lineage>
        <taxon>Eukaryota</taxon>
        <taxon>Sar</taxon>
        <taxon>Stramenopiles</taxon>
        <taxon>Oomycota</taxon>
        <taxon>Peronosporomycetes</taxon>
        <taxon>Albuginales</taxon>
        <taxon>Albuginaceae</taxon>
        <taxon>Albugo</taxon>
    </lineage>
</organism>
<comment type="similarity">
    <text evidence="2">Belongs to the SWEET sugar transporter family.</text>
</comment>
<keyword evidence="9 10" id="KW-0472">Membrane</keyword>
<accession>A0A024FTU1</accession>
<comment type="caution">
    <text evidence="11">The sequence shown here is derived from an EMBL/GenBank/DDBJ whole genome shotgun (WGS) entry which is preliminary data.</text>
</comment>
<keyword evidence="7" id="KW-0677">Repeat</keyword>
<sequence length="180" mass="19679">MASVLAFCMCLSPIPDMIHIQKERSTDSLPLLSLVALWINCHVCAMSIVYLVIYQKYAYCHTRVLLSNLCAFILNICLTIFACTGSSIVSQETLVKCFGYIANVSGLLLYGSPLINVVEAVQAKNATSIPIAMTVVGLANNATWILYGFLIDDIYLIAPCVINTMVCLIQLFVCAVLQLT</sequence>
<keyword evidence="4" id="KW-1003">Cell membrane</keyword>
<dbReference type="PANTHER" id="PTHR10791:SF30">
    <property type="entry name" value="SUGAR TRANSPORTER SWEET1"/>
    <property type="match status" value="1"/>
</dbReference>
<evidence type="ECO:0000256" key="6">
    <source>
        <dbReference type="ARBA" id="ARBA00022692"/>
    </source>
</evidence>
<feature type="transmembrane region" description="Helical" evidence="10">
    <location>
        <begin position="156"/>
        <end position="177"/>
    </location>
</feature>
<feature type="transmembrane region" description="Helical" evidence="10">
    <location>
        <begin position="130"/>
        <end position="150"/>
    </location>
</feature>
<feature type="transmembrane region" description="Helical" evidence="10">
    <location>
        <begin position="30"/>
        <end position="53"/>
    </location>
</feature>
<dbReference type="GO" id="GO:0005886">
    <property type="term" value="C:plasma membrane"/>
    <property type="evidence" value="ECO:0007669"/>
    <property type="project" value="UniProtKB-SubCell"/>
</dbReference>
<dbReference type="AlphaFoldDB" id="A0A024FTU1"/>
<evidence type="ECO:0000256" key="8">
    <source>
        <dbReference type="ARBA" id="ARBA00022989"/>
    </source>
</evidence>
<dbReference type="GO" id="GO:0051119">
    <property type="term" value="F:sugar transmembrane transporter activity"/>
    <property type="evidence" value="ECO:0007669"/>
    <property type="project" value="InterPro"/>
</dbReference>
<evidence type="ECO:0000256" key="9">
    <source>
        <dbReference type="ARBA" id="ARBA00023136"/>
    </source>
</evidence>
<dbReference type="FunFam" id="1.20.1280.290:FF:000007">
    <property type="entry name" value="Bidirectional sugar transporter SWEET7"/>
    <property type="match status" value="1"/>
</dbReference>
<evidence type="ECO:0000313" key="11">
    <source>
        <dbReference type="EMBL" id="CCI10456.1"/>
    </source>
</evidence>
<evidence type="ECO:0000256" key="1">
    <source>
        <dbReference type="ARBA" id="ARBA00004651"/>
    </source>
</evidence>
<evidence type="ECO:0000256" key="7">
    <source>
        <dbReference type="ARBA" id="ARBA00022737"/>
    </source>
</evidence>
<reference evidence="11 12" key="1">
    <citation type="submission" date="2012-05" db="EMBL/GenBank/DDBJ databases">
        <title>Recombination and specialization in a pathogen metapopulation.</title>
        <authorList>
            <person name="Gardiner A."/>
            <person name="Kemen E."/>
            <person name="Schultz-Larsen T."/>
            <person name="MacLean D."/>
            <person name="Van Oosterhout C."/>
            <person name="Jones J.D.G."/>
        </authorList>
    </citation>
    <scope>NUCLEOTIDE SEQUENCE [LARGE SCALE GENOMIC DNA]</scope>
    <source>
        <strain evidence="11 12">Ac Nc2</strain>
    </source>
</reference>
<dbReference type="Gene3D" id="1.20.1280.290">
    <property type="match status" value="2"/>
</dbReference>
<dbReference type="InterPro" id="IPR004316">
    <property type="entry name" value="SWEET_rpt"/>
</dbReference>
<gene>
    <name evidence="11" type="ORF">BN9_101950</name>
</gene>
<keyword evidence="8 10" id="KW-1133">Transmembrane helix</keyword>
<dbReference type="OrthoDB" id="409725at2759"/>
<keyword evidence="5" id="KW-0762">Sugar transport</keyword>
<dbReference type="PANTHER" id="PTHR10791">
    <property type="entry name" value="RAG1-ACTIVATING PROTEIN 1"/>
    <property type="match status" value="1"/>
</dbReference>
<dbReference type="Pfam" id="PF03083">
    <property type="entry name" value="MtN3_slv"/>
    <property type="match status" value="1"/>
</dbReference>
<dbReference type="Proteomes" id="UP000053237">
    <property type="component" value="Unassembled WGS sequence"/>
</dbReference>
<name>A0A024FTU1_9STRA</name>
<keyword evidence="6 10" id="KW-0812">Transmembrane</keyword>
<evidence type="ECO:0000313" key="12">
    <source>
        <dbReference type="Proteomes" id="UP000053237"/>
    </source>
</evidence>
<comment type="subcellular location">
    <subcellularLocation>
        <location evidence="1">Cell membrane</location>
        <topology evidence="1">Multi-pass membrane protein</topology>
    </subcellularLocation>
</comment>
<dbReference type="InParanoid" id="A0A024FTU1"/>
<feature type="transmembrane region" description="Helical" evidence="10">
    <location>
        <begin position="65"/>
        <end position="88"/>
    </location>
</feature>
<feature type="transmembrane region" description="Helical" evidence="10">
    <location>
        <begin position="100"/>
        <end position="118"/>
    </location>
</feature>
<proteinExistence type="inferred from homology"/>
<keyword evidence="12" id="KW-1185">Reference proteome</keyword>
<evidence type="ECO:0000256" key="3">
    <source>
        <dbReference type="ARBA" id="ARBA00022448"/>
    </source>
</evidence>
<evidence type="ECO:0008006" key="13">
    <source>
        <dbReference type="Google" id="ProtNLM"/>
    </source>
</evidence>
<evidence type="ECO:0000256" key="4">
    <source>
        <dbReference type="ARBA" id="ARBA00022475"/>
    </source>
</evidence>
<evidence type="ECO:0000256" key="10">
    <source>
        <dbReference type="SAM" id="Phobius"/>
    </source>
</evidence>
<evidence type="ECO:0000256" key="5">
    <source>
        <dbReference type="ARBA" id="ARBA00022597"/>
    </source>
</evidence>